<feature type="domain" description="VOC" evidence="1">
    <location>
        <begin position="2"/>
        <end position="111"/>
    </location>
</feature>
<dbReference type="InterPro" id="IPR037523">
    <property type="entry name" value="VOC_core"/>
</dbReference>
<dbReference type="AlphaFoldDB" id="A0A7G8BJ29"/>
<dbReference type="EMBL" id="CP060394">
    <property type="protein sequence ID" value="QNI32549.1"/>
    <property type="molecule type" value="Genomic_DNA"/>
</dbReference>
<sequence length="111" mass="12096">MKLGYVIKFVGDMDRAVKFYRDTLGLPLKFQSPGWSEFATGETTLGLHPASEKNPPGSVELGFGTPDLEKFYEEMRAKGVQFSMPPTKQDFGGTLAQFIDSEGGHCSVGEG</sequence>
<evidence type="ECO:0000313" key="3">
    <source>
        <dbReference type="Proteomes" id="UP000515312"/>
    </source>
</evidence>
<dbReference type="PROSITE" id="PS51819">
    <property type="entry name" value="VOC"/>
    <property type="match status" value="1"/>
</dbReference>
<dbReference type="Proteomes" id="UP000515312">
    <property type="component" value="Chromosome"/>
</dbReference>
<dbReference type="PANTHER" id="PTHR33993:SF2">
    <property type="entry name" value="VOC DOMAIN-CONTAINING PROTEIN"/>
    <property type="match status" value="1"/>
</dbReference>
<accession>A0A7G8BJ29</accession>
<dbReference type="PANTHER" id="PTHR33993">
    <property type="entry name" value="GLYOXALASE-RELATED"/>
    <property type="match status" value="1"/>
</dbReference>
<dbReference type="InterPro" id="IPR029068">
    <property type="entry name" value="Glyas_Bleomycin-R_OHBP_Dase"/>
</dbReference>
<proteinExistence type="predicted"/>
<dbReference type="SUPFAM" id="SSF54593">
    <property type="entry name" value="Glyoxalase/Bleomycin resistance protein/Dihydroxybiphenyl dioxygenase"/>
    <property type="match status" value="1"/>
</dbReference>
<name>A0A7G8BJ29_9BACT</name>
<keyword evidence="3" id="KW-1185">Reference proteome</keyword>
<dbReference type="Gene3D" id="3.10.180.10">
    <property type="entry name" value="2,3-Dihydroxybiphenyl 1,2-Dioxygenase, domain 1"/>
    <property type="match status" value="1"/>
</dbReference>
<dbReference type="InterPro" id="IPR052164">
    <property type="entry name" value="Anthracycline_SecMetBiosynth"/>
</dbReference>
<dbReference type="Pfam" id="PF00903">
    <property type="entry name" value="Glyoxalase"/>
    <property type="match status" value="1"/>
</dbReference>
<evidence type="ECO:0000259" key="1">
    <source>
        <dbReference type="PROSITE" id="PS51819"/>
    </source>
</evidence>
<gene>
    <name evidence="2" type="ORF">H7849_00510</name>
</gene>
<reference evidence="2 3" key="1">
    <citation type="submission" date="2020-08" db="EMBL/GenBank/DDBJ databases">
        <title>Edaphobacter telluris sp. nov. and Acidobacterium dinghuensis sp. nov., two acidobacteria isolated from forest soil.</title>
        <authorList>
            <person name="Fu J."/>
            <person name="Qiu L."/>
        </authorList>
    </citation>
    <scope>NUCLEOTIDE SEQUENCE [LARGE SCALE GENOMIC DNA]</scope>
    <source>
        <strain evidence="2">4Y35</strain>
    </source>
</reference>
<evidence type="ECO:0000313" key="2">
    <source>
        <dbReference type="EMBL" id="QNI32549.1"/>
    </source>
</evidence>
<dbReference type="KEGG" id="adin:H7849_00510"/>
<protein>
    <submittedName>
        <fullName evidence="2">VOC family protein</fullName>
    </submittedName>
</protein>
<organism evidence="2 3">
    <name type="scientific">Alloacidobacterium dinghuense</name>
    <dbReference type="NCBI Taxonomy" id="2763107"/>
    <lineage>
        <taxon>Bacteria</taxon>
        <taxon>Pseudomonadati</taxon>
        <taxon>Acidobacteriota</taxon>
        <taxon>Terriglobia</taxon>
        <taxon>Terriglobales</taxon>
        <taxon>Acidobacteriaceae</taxon>
        <taxon>Alloacidobacterium</taxon>
    </lineage>
</organism>
<dbReference type="RefSeq" id="WP_186743503.1">
    <property type="nucleotide sequence ID" value="NZ_CP060394.1"/>
</dbReference>
<dbReference type="InterPro" id="IPR004360">
    <property type="entry name" value="Glyas_Fos-R_dOase_dom"/>
</dbReference>